<sequence length="99" mass="10857">MYSGQRVKELVDEATAKFAQWVTDTNVLESANNTLNDINSAVFAFKLMCVVIVFAIIFHLVAFIANPIRVTERGHACVFTTSSGQIAVMTKDQLGGKCE</sequence>
<evidence type="ECO:0000313" key="2">
    <source>
        <dbReference type="EMBL" id="OGE90174.1"/>
    </source>
</evidence>
<keyword evidence="1" id="KW-0812">Transmembrane</keyword>
<evidence type="ECO:0000256" key="1">
    <source>
        <dbReference type="SAM" id="Phobius"/>
    </source>
</evidence>
<keyword evidence="1" id="KW-0472">Membrane</keyword>
<proteinExistence type="predicted"/>
<evidence type="ECO:0000313" key="3">
    <source>
        <dbReference type="Proteomes" id="UP000177682"/>
    </source>
</evidence>
<dbReference type="EMBL" id="MFEY01000007">
    <property type="protein sequence ID" value="OGE90174.1"/>
    <property type="molecule type" value="Genomic_DNA"/>
</dbReference>
<reference evidence="2 3" key="1">
    <citation type="journal article" date="2016" name="Nat. Commun.">
        <title>Thousands of microbial genomes shed light on interconnected biogeochemical processes in an aquifer system.</title>
        <authorList>
            <person name="Anantharaman K."/>
            <person name="Brown C.T."/>
            <person name="Hug L.A."/>
            <person name="Sharon I."/>
            <person name="Castelle C.J."/>
            <person name="Probst A.J."/>
            <person name="Thomas B.C."/>
            <person name="Singh A."/>
            <person name="Wilkins M.J."/>
            <person name="Karaoz U."/>
            <person name="Brodie E.L."/>
            <person name="Williams K.H."/>
            <person name="Hubbard S.S."/>
            <person name="Banfield J.F."/>
        </authorList>
    </citation>
    <scope>NUCLEOTIDE SEQUENCE [LARGE SCALE GENOMIC DNA]</scope>
</reference>
<feature type="transmembrane region" description="Helical" evidence="1">
    <location>
        <begin position="43"/>
        <end position="65"/>
    </location>
</feature>
<accession>A0A1F5PK44</accession>
<dbReference type="Proteomes" id="UP000177682">
    <property type="component" value="Unassembled WGS sequence"/>
</dbReference>
<organism evidence="2 3">
    <name type="scientific">Candidatus Doudnabacteria bacterium RIFCSPHIGHO2_12_FULL_48_16</name>
    <dbReference type="NCBI Taxonomy" id="1817838"/>
    <lineage>
        <taxon>Bacteria</taxon>
        <taxon>Candidatus Doudnaibacteriota</taxon>
    </lineage>
</organism>
<keyword evidence="1" id="KW-1133">Transmembrane helix</keyword>
<gene>
    <name evidence="2" type="ORF">A3E29_03670</name>
</gene>
<name>A0A1F5PK44_9BACT</name>
<comment type="caution">
    <text evidence="2">The sequence shown here is derived from an EMBL/GenBank/DDBJ whole genome shotgun (WGS) entry which is preliminary data.</text>
</comment>
<dbReference type="AlphaFoldDB" id="A0A1F5PK44"/>
<protein>
    <submittedName>
        <fullName evidence="2">Uncharacterized protein</fullName>
    </submittedName>
</protein>